<dbReference type="InterPro" id="IPR029058">
    <property type="entry name" value="AB_hydrolase_fold"/>
</dbReference>
<evidence type="ECO:0000313" key="7">
    <source>
        <dbReference type="Proteomes" id="UP001177023"/>
    </source>
</evidence>
<keyword evidence="2" id="KW-0719">Serine esterase</keyword>
<feature type="non-terminal residue" evidence="6">
    <location>
        <position position="1"/>
    </location>
</feature>
<evidence type="ECO:0000259" key="5">
    <source>
        <dbReference type="Pfam" id="PF00135"/>
    </source>
</evidence>
<dbReference type="InterPro" id="IPR050309">
    <property type="entry name" value="Type-B_Carboxylest/Lipase"/>
</dbReference>
<evidence type="ECO:0000256" key="2">
    <source>
        <dbReference type="ARBA" id="ARBA00022487"/>
    </source>
</evidence>
<evidence type="ECO:0000256" key="4">
    <source>
        <dbReference type="RuleBase" id="RU361235"/>
    </source>
</evidence>
<keyword evidence="3 4" id="KW-0378">Hydrolase</keyword>
<evidence type="ECO:0000256" key="3">
    <source>
        <dbReference type="ARBA" id="ARBA00022801"/>
    </source>
</evidence>
<dbReference type="EC" id="3.1.1.-" evidence="4"/>
<proteinExistence type="inferred from homology"/>
<name>A0AA36CHB2_9BILA</name>
<dbReference type="InterPro" id="IPR002018">
    <property type="entry name" value="CarbesteraseB"/>
</dbReference>
<dbReference type="EMBL" id="CATQJA010001888">
    <property type="protein sequence ID" value="CAJ0569017.1"/>
    <property type="molecule type" value="Genomic_DNA"/>
</dbReference>
<dbReference type="PANTHER" id="PTHR11559">
    <property type="entry name" value="CARBOXYLESTERASE"/>
    <property type="match status" value="1"/>
</dbReference>
<gene>
    <name evidence="6" type="ORF">MSPICULIGERA_LOCUS7515</name>
</gene>
<evidence type="ECO:0000313" key="6">
    <source>
        <dbReference type="EMBL" id="CAJ0569017.1"/>
    </source>
</evidence>
<dbReference type="Gene3D" id="3.40.50.1820">
    <property type="entry name" value="alpha/beta hydrolase"/>
    <property type="match status" value="1"/>
</dbReference>
<evidence type="ECO:0000256" key="1">
    <source>
        <dbReference type="ARBA" id="ARBA00005964"/>
    </source>
</evidence>
<dbReference type="GO" id="GO:0052689">
    <property type="term" value="F:carboxylic ester hydrolase activity"/>
    <property type="evidence" value="ECO:0007669"/>
    <property type="project" value="UniProtKB-KW"/>
</dbReference>
<sequence length="450" mass="50541">MMWKLRSAAYEPHNFEYSDDAGVTMSQRRSAGNPIGGIVVVTVQYRLGFLGFLNVKNLLPDVLQITTNFDSNVGAHDVLLALNWVKKNIESFGGDPDAITVAGHSAGASIASCLYLSGKADGLISRLILASGTSESAFDGSWGYRDVSAKLIKSATYTDIHAKNLTQSELDEVESYMEYREIDDVLEHFDQKNFLGWPLVVDGELFEDVPRVMAENLNSTQNSSKPLEVFLGVTRDEWAAFELKLMLDGVKALDPAIYNWRMVVKFVSKILAFAYPRNEITSKMRKMVDGYGFSAMNPNVSSWVETTIDVLTDAFFASRAIREALYYQKLGANVYLYEFTQPASSFLIDGYKPVLHGDDLSLLFGRKGGMAGREMARLWTDFVRGIAPATEPLDTSRWNYVEIDDEGVTERRDFRRNARTLWGLRDAPLYIDFPKEALEKAWQHPTVTLF</sequence>
<protein>
    <recommendedName>
        <fullName evidence="4">Carboxylic ester hydrolase</fullName>
        <ecNumber evidence="4">3.1.1.-</ecNumber>
    </recommendedName>
</protein>
<reference evidence="6" key="1">
    <citation type="submission" date="2023-06" db="EMBL/GenBank/DDBJ databases">
        <authorList>
            <person name="Delattre M."/>
        </authorList>
    </citation>
    <scope>NUCLEOTIDE SEQUENCE</scope>
    <source>
        <strain evidence="6">AF72</strain>
    </source>
</reference>
<comment type="similarity">
    <text evidence="1 4">Belongs to the type-B carboxylesterase/lipase family.</text>
</comment>
<dbReference type="InterPro" id="IPR019826">
    <property type="entry name" value="Carboxylesterase_B_AS"/>
</dbReference>
<dbReference type="SUPFAM" id="SSF53474">
    <property type="entry name" value="alpha/beta-Hydrolases"/>
    <property type="match status" value="1"/>
</dbReference>
<feature type="domain" description="Carboxylesterase type B" evidence="5">
    <location>
        <begin position="37"/>
        <end position="406"/>
    </location>
</feature>
<accession>A0AA36CHB2</accession>
<dbReference type="AlphaFoldDB" id="A0AA36CHB2"/>
<comment type="caution">
    <text evidence="6">The sequence shown here is derived from an EMBL/GenBank/DDBJ whole genome shotgun (WGS) entry which is preliminary data.</text>
</comment>
<dbReference type="Pfam" id="PF00135">
    <property type="entry name" value="COesterase"/>
    <property type="match status" value="1"/>
</dbReference>
<organism evidence="6 7">
    <name type="scientific">Mesorhabditis spiculigera</name>
    <dbReference type="NCBI Taxonomy" id="96644"/>
    <lineage>
        <taxon>Eukaryota</taxon>
        <taxon>Metazoa</taxon>
        <taxon>Ecdysozoa</taxon>
        <taxon>Nematoda</taxon>
        <taxon>Chromadorea</taxon>
        <taxon>Rhabditida</taxon>
        <taxon>Rhabditina</taxon>
        <taxon>Rhabditomorpha</taxon>
        <taxon>Rhabditoidea</taxon>
        <taxon>Rhabditidae</taxon>
        <taxon>Mesorhabditinae</taxon>
        <taxon>Mesorhabditis</taxon>
    </lineage>
</organism>
<dbReference type="Proteomes" id="UP001177023">
    <property type="component" value="Unassembled WGS sequence"/>
</dbReference>
<keyword evidence="7" id="KW-1185">Reference proteome</keyword>
<dbReference type="PROSITE" id="PS00122">
    <property type="entry name" value="CARBOXYLESTERASE_B_1"/>
    <property type="match status" value="1"/>
</dbReference>